<evidence type="ECO:0000256" key="5">
    <source>
        <dbReference type="ARBA" id="ARBA00023125"/>
    </source>
</evidence>
<evidence type="ECO:0000256" key="4">
    <source>
        <dbReference type="ARBA" id="ARBA00023015"/>
    </source>
</evidence>
<accession>A0A858BU85</accession>
<dbReference type="AlphaFoldDB" id="A0A858BU85"/>
<dbReference type="InterPro" id="IPR025943">
    <property type="entry name" value="Sigma_54_int_dom_ATP-bd_2"/>
</dbReference>
<dbReference type="Pfam" id="PF00158">
    <property type="entry name" value="Sigma54_activat"/>
    <property type="match status" value="1"/>
</dbReference>
<dbReference type="InterPro" id="IPR013656">
    <property type="entry name" value="PAS_4"/>
</dbReference>
<dbReference type="Gene3D" id="3.40.50.300">
    <property type="entry name" value="P-loop containing nucleotide triphosphate hydrolases"/>
    <property type="match status" value="1"/>
</dbReference>
<evidence type="ECO:0000259" key="11">
    <source>
        <dbReference type="PROSITE" id="PS50113"/>
    </source>
</evidence>
<dbReference type="InterPro" id="IPR025944">
    <property type="entry name" value="Sigma_54_int_dom_CS"/>
</dbReference>
<dbReference type="InterPro" id="IPR003593">
    <property type="entry name" value="AAA+_ATPase"/>
</dbReference>
<dbReference type="InterPro" id="IPR030828">
    <property type="entry name" value="HTH_TyrR"/>
</dbReference>
<dbReference type="InterPro" id="IPR000700">
    <property type="entry name" value="PAS-assoc_C"/>
</dbReference>
<evidence type="ECO:0000259" key="10">
    <source>
        <dbReference type="PROSITE" id="PS50112"/>
    </source>
</evidence>
<evidence type="ECO:0000313" key="13">
    <source>
        <dbReference type="Proteomes" id="UP000466848"/>
    </source>
</evidence>
<dbReference type="PANTHER" id="PTHR32071">
    <property type="entry name" value="TRANSCRIPTIONAL REGULATORY PROTEIN"/>
    <property type="match status" value="1"/>
</dbReference>
<dbReference type="Gene3D" id="1.10.10.60">
    <property type="entry name" value="Homeodomain-like"/>
    <property type="match status" value="1"/>
</dbReference>
<keyword evidence="13" id="KW-1185">Reference proteome</keyword>
<evidence type="ECO:0000256" key="3">
    <source>
        <dbReference type="ARBA" id="ARBA00022840"/>
    </source>
</evidence>
<dbReference type="GO" id="GO:0003677">
    <property type="term" value="F:DNA binding"/>
    <property type="evidence" value="ECO:0007669"/>
    <property type="project" value="UniProtKB-KW"/>
</dbReference>
<dbReference type="Proteomes" id="UP000466848">
    <property type="component" value="Chromosome"/>
</dbReference>
<keyword evidence="4" id="KW-0805">Transcription regulation</keyword>
<dbReference type="SUPFAM" id="SSF46689">
    <property type="entry name" value="Homeodomain-like"/>
    <property type="match status" value="1"/>
</dbReference>
<dbReference type="CDD" id="cd00130">
    <property type="entry name" value="PAS"/>
    <property type="match status" value="1"/>
</dbReference>
<evidence type="ECO:0000259" key="9">
    <source>
        <dbReference type="PROSITE" id="PS50045"/>
    </source>
</evidence>
<evidence type="ECO:0000256" key="1">
    <source>
        <dbReference type="ARBA" id="ARBA00022741"/>
    </source>
</evidence>
<dbReference type="InterPro" id="IPR058031">
    <property type="entry name" value="AAA_lid_NorR"/>
</dbReference>
<dbReference type="PROSITE" id="PS50045">
    <property type="entry name" value="SIGMA54_INTERACT_4"/>
    <property type="match status" value="1"/>
</dbReference>
<keyword evidence="6" id="KW-0804">Transcription</keyword>
<keyword evidence="5" id="KW-0238">DNA-binding</keyword>
<evidence type="ECO:0000313" key="12">
    <source>
        <dbReference type="EMBL" id="QIB68902.1"/>
    </source>
</evidence>
<dbReference type="InterPro" id="IPR009057">
    <property type="entry name" value="Homeodomain-like_sf"/>
</dbReference>
<proteinExistence type="predicted"/>
<gene>
    <name evidence="12" type="ORF">Ami103574_06010</name>
</gene>
<dbReference type="InterPro" id="IPR027417">
    <property type="entry name" value="P-loop_NTPase"/>
</dbReference>
<feature type="coiled-coil region" evidence="8">
    <location>
        <begin position="118"/>
        <end position="152"/>
    </location>
</feature>
<dbReference type="PROSITE" id="PS00688">
    <property type="entry name" value="SIGMA54_INTERACT_3"/>
    <property type="match status" value="1"/>
</dbReference>
<keyword evidence="8" id="KW-0175">Coiled coil</keyword>
<evidence type="ECO:0000256" key="8">
    <source>
        <dbReference type="SAM" id="Coils"/>
    </source>
</evidence>
<dbReference type="PROSITE" id="PS50112">
    <property type="entry name" value="PAS"/>
    <property type="match status" value="1"/>
</dbReference>
<sequence>MDHVADTRKLDYEAILKALHDDIVVVDENGVIVQVTPGWEKNYGMTMEEAVGKTVYYMEEQKIFKPSVARIVFETGERLIIAHELKPGTFVLIVAVPLKDVEGKIKYVVSYAMDITDLQIIEEKYEKMKRDMIRYKEELNSYRRLFQTYEKQSQLQGVQHLHKIIDKMGKYDANVLITGESGVGKTTFARMIHAKSCRAEQSFIEISCGAIPENLLESELFGYEKGAFTGADQKGKIGLIEMAHKGTLFLDEVSDLPLKLQVKLLKVLQDKVIMRVGGKTEIAVDFRLITASNKDLQQLVSEEAFREDLFYRLNVVPLEIPPLRERAKDILYLINTFIEGFNDKYQEHKKLSTTAFNQLLSYSWPGNIRELENVIERLVITTEEELITEADLPPNILREKRELPLSSEAQTFDDMVEEFEKNVIQAAVKKYKTTVKVAEMLGMSQSTAARKMKKYMSGNENF</sequence>
<dbReference type="InterPro" id="IPR025662">
    <property type="entry name" value="Sigma_54_int_dom_ATP-bd_1"/>
</dbReference>
<feature type="domain" description="PAS" evidence="10">
    <location>
        <begin position="8"/>
        <end position="57"/>
    </location>
</feature>
<keyword evidence="3" id="KW-0067">ATP-binding</keyword>
<dbReference type="RefSeq" id="WP_163065765.1">
    <property type="nucleotide sequence ID" value="NZ_CP048649.1"/>
</dbReference>
<dbReference type="PROSITE" id="PS50113">
    <property type="entry name" value="PAC"/>
    <property type="match status" value="1"/>
</dbReference>
<dbReference type="Gene3D" id="3.30.450.20">
    <property type="entry name" value="PAS domain"/>
    <property type="match status" value="1"/>
</dbReference>
<reference evidence="12 13" key="1">
    <citation type="submission" date="2020-02" db="EMBL/GenBank/DDBJ databases">
        <authorList>
            <person name="Kim Y.B."/>
            <person name="Roh S.W."/>
        </authorList>
    </citation>
    <scope>NUCLEOTIDE SEQUENCE [LARGE SCALE GENOMIC DNA]</scope>
    <source>
        <strain evidence="12 13">DSM 103574</strain>
    </source>
</reference>
<keyword evidence="2" id="KW-0058">Aromatic hydrocarbons catabolism</keyword>
<evidence type="ECO:0000256" key="7">
    <source>
        <dbReference type="ARBA" id="ARBA00029500"/>
    </source>
</evidence>
<protein>
    <recommendedName>
        <fullName evidence="7">HTH-type transcriptional regulatory protein TyrR</fullName>
    </recommendedName>
</protein>
<dbReference type="Pfam" id="PF08448">
    <property type="entry name" value="PAS_4"/>
    <property type="match status" value="1"/>
</dbReference>
<dbReference type="InterPro" id="IPR002078">
    <property type="entry name" value="Sigma_54_int"/>
</dbReference>
<dbReference type="SMART" id="SM00382">
    <property type="entry name" value="AAA"/>
    <property type="match status" value="1"/>
</dbReference>
<dbReference type="SUPFAM" id="SSF52540">
    <property type="entry name" value="P-loop containing nucleoside triphosphate hydrolases"/>
    <property type="match status" value="1"/>
</dbReference>
<dbReference type="PROSITE" id="PS00676">
    <property type="entry name" value="SIGMA54_INTERACT_2"/>
    <property type="match status" value="1"/>
</dbReference>
<dbReference type="KEGG" id="abut:Ami103574_06010"/>
<dbReference type="PROSITE" id="PS00675">
    <property type="entry name" value="SIGMA54_INTERACT_1"/>
    <property type="match status" value="1"/>
</dbReference>
<dbReference type="Pfam" id="PF18024">
    <property type="entry name" value="HTH_50"/>
    <property type="match status" value="1"/>
</dbReference>
<dbReference type="GO" id="GO:0006355">
    <property type="term" value="P:regulation of DNA-templated transcription"/>
    <property type="evidence" value="ECO:0007669"/>
    <property type="project" value="InterPro"/>
</dbReference>
<feature type="domain" description="Sigma-54 factor interaction" evidence="9">
    <location>
        <begin position="158"/>
        <end position="380"/>
    </location>
</feature>
<dbReference type="FunFam" id="3.40.50.300:FF:000006">
    <property type="entry name" value="DNA-binding transcriptional regulator NtrC"/>
    <property type="match status" value="1"/>
</dbReference>
<keyword evidence="1" id="KW-0547">Nucleotide-binding</keyword>
<dbReference type="SUPFAM" id="SSF55785">
    <property type="entry name" value="PYP-like sensor domain (PAS domain)"/>
    <property type="match status" value="1"/>
</dbReference>
<dbReference type="Pfam" id="PF25601">
    <property type="entry name" value="AAA_lid_14"/>
    <property type="match status" value="1"/>
</dbReference>
<dbReference type="GO" id="GO:0005524">
    <property type="term" value="F:ATP binding"/>
    <property type="evidence" value="ECO:0007669"/>
    <property type="project" value="UniProtKB-KW"/>
</dbReference>
<dbReference type="EMBL" id="CP048649">
    <property type="protein sequence ID" value="QIB68902.1"/>
    <property type="molecule type" value="Genomic_DNA"/>
</dbReference>
<organism evidence="12 13">
    <name type="scientific">Aminipila butyrica</name>
    <dbReference type="NCBI Taxonomy" id="433296"/>
    <lineage>
        <taxon>Bacteria</taxon>
        <taxon>Bacillati</taxon>
        <taxon>Bacillota</taxon>
        <taxon>Clostridia</taxon>
        <taxon>Peptostreptococcales</taxon>
        <taxon>Anaerovoracaceae</taxon>
        <taxon>Aminipila</taxon>
    </lineage>
</organism>
<dbReference type="PANTHER" id="PTHR32071:SF57">
    <property type="entry name" value="C4-DICARBOXYLATE TRANSPORT TRANSCRIPTIONAL REGULATORY PROTEIN DCTD"/>
    <property type="match status" value="1"/>
</dbReference>
<name>A0A858BU85_9FIRM</name>
<evidence type="ECO:0000256" key="2">
    <source>
        <dbReference type="ARBA" id="ARBA00022797"/>
    </source>
</evidence>
<evidence type="ECO:0000256" key="6">
    <source>
        <dbReference type="ARBA" id="ARBA00023163"/>
    </source>
</evidence>
<feature type="domain" description="PAC" evidence="11">
    <location>
        <begin position="74"/>
        <end position="127"/>
    </location>
</feature>
<dbReference type="InterPro" id="IPR000014">
    <property type="entry name" value="PAS"/>
</dbReference>
<dbReference type="Gene3D" id="1.10.8.60">
    <property type="match status" value="1"/>
</dbReference>
<dbReference type="CDD" id="cd00009">
    <property type="entry name" value="AAA"/>
    <property type="match status" value="1"/>
</dbReference>
<dbReference type="InterPro" id="IPR035965">
    <property type="entry name" value="PAS-like_dom_sf"/>
</dbReference>
<dbReference type="NCBIfam" id="TIGR00229">
    <property type="entry name" value="sensory_box"/>
    <property type="match status" value="1"/>
</dbReference>